<proteinExistence type="inferred from homology"/>
<dbReference type="InterPro" id="IPR010673">
    <property type="entry name" value="UPF0346"/>
</dbReference>
<evidence type="ECO:0000313" key="4">
    <source>
        <dbReference type="Proteomes" id="UP000823614"/>
    </source>
</evidence>
<feature type="domain" description="YozE SAM-like" evidence="2">
    <location>
        <begin position="5"/>
        <end position="71"/>
    </location>
</feature>
<dbReference type="NCBIfam" id="NF010193">
    <property type="entry name" value="PRK13672.1"/>
    <property type="match status" value="1"/>
</dbReference>
<sequence length="75" mass="9060">MQQISFYQFLMTKRNRNSHDSIAEFANNAFLDVSFPKEILTYDEMSKYLELNAGYLPSMDIFDKVWREYLERTTF</sequence>
<dbReference type="HAMAP" id="MF_01538">
    <property type="entry name" value="UPF0346"/>
    <property type="match status" value="1"/>
</dbReference>
<dbReference type="Proteomes" id="UP000823614">
    <property type="component" value="Unassembled WGS sequence"/>
</dbReference>
<gene>
    <name evidence="3" type="ORF">IAA89_00170</name>
</gene>
<reference evidence="3" key="2">
    <citation type="journal article" date="2021" name="PeerJ">
        <title>Extensive microbial diversity within the chicken gut microbiome revealed by metagenomics and culture.</title>
        <authorList>
            <person name="Gilroy R."/>
            <person name="Ravi A."/>
            <person name="Getino M."/>
            <person name="Pursley I."/>
            <person name="Horton D.L."/>
            <person name="Alikhan N.F."/>
            <person name="Baker D."/>
            <person name="Gharbi K."/>
            <person name="Hall N."/>
            <person name="Watson M."/>
            <person name="Adriaenssens E.M."/>
            <person name="Foster-Nyarko E."/>
            <person name="Jarju S."/>
            <person name="Secka A."/>
            <person name="Antonio M."/>
            <person name="Oren A."/>
            <person name="Chaudhuri R.R."/>
            <person name="La Ragione R."/>
            <person name="Hildebrand F."/>
            <person name="Pallen M.J."/>
        </authorList>
    </citation>
    <scope>NUCLEOTIDE SEQUENCE</scope>
    <source>
        <strain evidence="3">C6-149</strain>
    </source>
</reference>
<dbReference type="InterPro" id="IPR036806">
    <property type="entry name" value="YozE_SAM-like_sf"/>
</dbReference>
<dbReference type="InterPro" id="IPR023089">
    <property type="entry name" value="YozE_SAM-like"/>
</dbReference>
<dbReference type="Pfam" id="PF06855">
    <property type="entry name" value="YozE_SAM_like"/>
    <property type="match status" value="1"/>
</dbReference>
<organism evidence="3 4">
    <name type="scientific">Candidatus Gallilactobacillus intestinavium</name>
    <dbReference type="NCBI Taxonomy" id="2840838"/>
    <lineage>
        <taxon>Bacteria</taxon>
        <taxon>Bacillati</taxon>
        <taxon>Bacillota</taxon>
        <taxon>Bacilli</taxon>
        <taxon>Lactobacillales</taxon>
        <taxon>Lactobacillaceae</taxon>
        <taxon>Lactobacillaceae incertae sedis</taxon>
        <taxon>Candidatus Gallilactobacillus</taxon>
    </lineage>
</organism>
<protein>
    <recommendedName>
        <fullName evidence="1">UPF0346 protein IAA89_00170</fullName>
    </recommendedName>
</protein>
<comment type="caution">
    <text evidence="3">The sequence shown here is derived from an EMBL/GenBank/DDBJ whole genome shotgun (WGS) entry which is preliminary data.</text>
</comment>
<evidence type="ECO:0000259" key="2">
    <source>
        <dbReference type="Pfam" id="PF06855"/>
    </source>
</evidence>
<accession>A0A9D9E604</accession>
<dbReference type="EMBL" id="JADIMP010000006">
    <property type="protein sequence ID" value="MBO8440858.1"/>
    <property type="molecule type" value="Genomic_DNA"/>
</dbReference>
<dbReference type="Gene3D" id="1.10.150.260">
    <property type="entry name" value="YozE SAM-like"/>
    <property type="match status" value="1"/>
</dbReference>
<comment type="similarity">
    <text evidence="1">Belongs to the UPF0346 family.</text>
</comment>
<dbReference type="PIRSF" id="PIRSF037262">
    <property type="entry name" value="UCP037262"/>
    <property type="match status" value="1"/>
</dbReference>
<evidence type="ECO:0000256" key="1">
    <source>
        <dbReference type="HAMAP-Rule" id="MF_01538"/>
    </source>
</evidence>
<dbReference type="AlphaFoldDB" id="A0A9D9E604"/>
<reference evidence="3" key="1">
    <citation type="submission" date="2020-10" db="EMBL/GenBank/DDBJ databases">
        <authorList>
            <person name="Gilroy R."/>
        </authorList>
    </citation>
    <scope>NUCLEOTIDE SEQUENCE</scope>
    <source>
        <strain evidence="3">C6-149</strain>
    </source>
</reference>
<dbReference type="SUPFAM" id="SSF140652">
    <property type="entry name" value="YozE-like"/>
    <property type="match status" value="1"/>
</dbReference>
<evidence type="ECO:0000313" key="3">
    <source>
        <dbReference type="EMBL" id="MBO8440858.1"/>
    </source>
</evidence>
<name>A0A9D9E604_9LACO</name>